<evidence type="ECO:0000313" key="2">
    <source>
        <dbReference type="Proteomes" id="UP001565200"/>
    </source>
</evidence>
<proteinExistence type="predicted"/>
<accession>A0ABV4D097</accession>
<organism evidence="1 2">
    <name type="scientific">Heminiphilus faecis</name>
    <dbReference type="NCBI Taxonomy" id="2601703"/>
    <lineage>
        <taxon>Bacteria</taxon>
        <taxon>Pseudomonadati</taxon>
        <taxon>Bacteroidota</taxon>
        <taxon>Bacteroidia</taxon>
        <taxon>Bacteroidales</taxon>
        <taxon>Muribaculaceae</taxon>
        <taxon>Heminiphilus</taxon>
    </lineage>
</organism>
<keyword evidence="2" id="KW-1185">Reference proteome</keyword>
<gene>
    <name evidence="1" type="ORF">AAK873_12845</name>
</gene>
<sequence>MEEEIEKDNPATEGIHIQSEICNCSTCLENRKRYVHILDVDKYIESLNDWD</sequence>
<comment type="caution">
    <text evidence="1">The sequence shown here is derived from an EMBL/GenBank/DDBJ whole genome shotgun (WGS) entry which is preliminary data.</text>
</comment>
<reference evidence="1 2" key="1">
    <citation type="submission" date="2024-03" db="EMBL/GenBank/DDBJ databases">
        <title>Mouse gut bacterial collection (mGBC) of GemPharmatech.</title>
        <authorList>
            <person name="He Y."/>
            <person name="Dong L."/>
            <person name="Wu D."/>
            <person name="Gao X."/>
            <person name="Lin Z."/>
        </authorList>
    </citation>
    <scope>NUCLEOTIDE SEQUENCE [LARGE SCALE GENOMIC DNA]</scope>
    <source>
        <strain evidence="1 2">54-13</strain>
    </source>
</reference>
<name>A0ABV4D097_9BACT</name>
<protein>
    <submittedName>
        <fullName evidence="1">Uncharacterized protein</fullName>
    </submittedName>
</protein>
<dbReference type="EMBL" id="JBCLPP010000051">
    <property type="protein sequence ID" value="MEY8246496.1"/>
    <property type="molecule type" value="Genomic_DNA"/>
</dbReference>
<evidence type="ECO:0000313" key="1">
    <source>
        <dbReference type="EMBL" id="MEY8246496.1"/>
    </source>
</evidence>
<dbReference type="RefSeq" id="WP_160632018.1">
    <property type="nucleotide sequence ID" value="NZ_JBCLPP010000051.1"/>
</dbReference>
<dbReference type="Proteomes" id="UP001565200">
    <property type="component" value="Unassembled WGS sequence"/>
</dbReference>